<sequence>MLSTGGTQREGTCLFISNNNQPRAFSFGRFSFQHNNILLYHSHFRTRKPQIGPSEVCLHAQLFVKRKSANCHICVLRAKISTSKSIKCPNSNEKESLASLEEAFENALRVVWDRKPKGYWSSIENLTNELGRLIEKYDSIPSTAELRERKKSSLIKAIADFGGRKVLADVMGLRARKMKFNQPTFSLESQEYYFDKEKRDLFERLKCLREALSIISFRKYGVLNRIPSMKALERMRLSTVIKEIEELGGIARVASLINFKIGEKDFDEVACELLQIGASLGYRFPTMKELNQMGRSDLRRAVSLYGGVSVVAQRIGLRVLVKAGRPLGDHSARKPQRLWSNEKLLKALREFQKDTTVLPSAKELVAVGRFDILYQIRVRGGHRKAACQLGLKSRRRGKCD</sequence>
<organism evidence="1 2">
    <name type="scientific">Galdieria yellowstonensis</name>
    <dbReference type="NCBI Taxonomy" id="3028027"/>
    <lineage>
        <taxon>Eukaryota</taxon>
        <taxon>Rhodophyta</taxon>
        <taxon>Bangiophyceae</taxon>
        <taxon>Galdieriales</taxon>
        <taxon>Galdieriaceae</taxon>
        <taxon>Galdieria</taxon>
    </lineage>
</organism>
<dbReference type="Proteomes" id="UP001300502">
    <property type="component" value="Unassembled WGS sequence"/>
</dbReference>
<accession>A0AAV9IFH6</accession>
<dbReference type="AlphaFoldDB" id="A0AAV9IFH6"/>
<name>A0AAV9IFH6_9RHOD</name>
<dbReference type="EMBL" id="JANCYU010000037">
    <property type="protein sequence ID" value="KAK4526115.1"/>
    <property type="molecule type" value="Genomic_DNA"/>
</dbReference>
<gene>
    <name evidence="1" type="ORF">GAYE_SCF20G4028</name>
</gene>
<proteinExistence type="predicted"/>
<comment type="caution">
    <text evidence="1">The sequence shown here is derived from an EMBL/GenBank/DDBJ whole genome shotgun (WGS) entry which is preliminary data.</text>
</comment>
<protein>
    <submittedName>
        <fullName evidence="1">Uncharacterized protein</fullName>
    </submittedName>
</protein>
<evidence type="ECO:0000313" key="1">
    <source>
        <dbReference type="EMBL" id="KAK4526115.1"/>
    </source>
</evidence>
<reference evidence="1 2" key="1">
    <citation type="submission" date="2022-07" db="EMBL/GenBank/DDBJ databases">
        <title>Genome-wide signatures of adaptation to extreme environments.</title>
        <authorList>
            <person name="Cho C.H."/>
            <person name="Yoon H.S."/>
        </authorList>
    </citation>
    <scope>NUCLEOTIDE SEQUENCE [LARGE SCALE GENOMIC DNA]</scope>
    <source>
        <strain evidence="1 2">108.79 E11</strain>
    </source>
</reference>
<keyword evidence="2" id="KW-1185">Reference proteome</keyword>
<evidence type="ECO:0000313" key="2">
    <source>
        <dbReference type="Proteomes" id="UP001300502"/>
    </source>
</evidence>